<keyword evidence="5 9" id="KW-1133">Transmembrane helix</keyword>
<evidence type="ECO:0000256" key="1">
    <source>
        <dbReference type="ARBA" id="ARBA00004141"/>
    </source>
</evidence>
<proteinExistence type="inferred from homology"/>
<keyword evidence="10" id="KW-1185">Reference proteome</keyword>
<dbReference type="GO" id="GO:0046872">
    <property type="term" value="F:metal ion binding"/>
    <property type="evidence" value="ECO:0007669"/>
    <property type="project" value="UniProtKB-KW"/>
</dbReference>
<feature type="binding site" evidence="7">
    <location>
        <position position="33"/>
    </location>
    <ligand>
        <name>Ca(2+)</name>
        <dbReference type="ChEBI" id="CHEBI:29108"/>
    </ligand>
</feature>
<feature type="transmembrane region" description="Helical" evidence="9">
    <location>
        <begin position="143"/>
        <end position="164"/>
    </location>
</feature>
<evidence type="ECO:0000256" key="5">
    <source>
        <dbReference type="ARBA" id="ARBA00022989"/>
    </source>
</evidence>
<keyword evidence="8" id="KW-0862">Zinc</keyword>
<keyword evidence="3 9" id="KW-0812">Transmembrane</keyword>
<evidence type="ECO:0000256" key="8">
    <source>
        <dbReference type="PIRSR" id="PIRSR608901-2"/>
    </source>
</evidence>
<evidence type="ECO:0000256" key="9">
    <source>
        <dbReference type="RuleBase" id="RU364079"/>
    </source>
</evidence>
<comment type="similarity">
    <text evidence="2 9">Belongs to the alkaline ceramidase family.</text>
</comment>
<dbReference type="AlphaFoldDB" id="A0A1S3HRJ7"/>
<evidence type="ECO:0000313" key="11">
    <source>
        <dbReference type="RefSeq" id="XP_013387674.1"/>
    </source>
</evidence>
<keyword evidence="7" id="KW-0106">Calcium</keyword>
<gene>
    <name evidence="11" type="primary">LOC106156791</name>
</gene>
<organism evidence="10 11">
    <name type="scientific">Lingula anatina</name>
    <name type="common">Brachiopod</name>
    <name type="synonym">Lingula unguis</name>
    <dbReference type="NCBI Taxonomy" id="7574"/>
    <lineage>
        <taxon>Eukaryota</taxon>
        <taxon>Metazoa</taxon>
        <taxon>Spiralia</taxon>
        <taxon>Lophotrochozoa</taxon>
        <taxon>Brachiopoda</taxon>
        <taxon>Linguliformea</taxon>
        <taxon>Lingulata</taxon>
        <taxon>Lingulida</taxon>
        <taxon>Linguloidea</taxon>
        <taxon>Lingulidae</taxon>
        <taxon>Lingula</taxon>
    </lineage>
</organism>
<feature type="binding site" evidence="7">
    <location>
        <position position="19"/>
    </location>
    <ligand>
        <name>Ca(2+)</name>
        <dbReference type="ChEBI" id="CHEBI:29108"/>
    </ligand>
</feature>
<dbReference type="GO" id="GO:0006672">
    <property type="term" value="P:ceramide metabolic process"/>
    <property type="evidence" value="ECO:0007669"/>
    <property type="project" value="InterPro"/>
</dbReference>
<keyword evidence="7" id="KW-0479">Metal-binding</keyword>
<dbReference type="STRING" id="7574.A0A1S3HRJ7"/>
<evidence type="ECO:0000256" key="2">
    <source>
        <dbReference type="ARBA" id="ARBA00009780"/>
    </source>
</evidence>
<feature type="binding site" evidence="7">
    <location>
        <position position="22"/>
    </location>
    <ligand>
        <name>Ca(2+)</name>
        <dbReference type="ChEBI" id="CHEBI:29108"/>
    </ligand>
</feature>
<dbReference type="Pfam" id="PF05875">
    <property type="entry name" value="Ceramidase"/>
    <property type="match status" value="1"/>
</dbReference>
<sequence length="264" mass="30004">MAPPSEKIGFWGPVTSTVDWCETNYEVSFYIAEFWNTISNVMMILPPLVGLLFAVKDAAEGRIVGCHIGLMLVGMGSWCFHMTLLYSSQLLDEMPMIWGTCFLIYTLYEVGSPPKSHNRILQCVLLLYCLFVTVVYTTTHNVIFFQVSYGIMVFAIVACSIQVYRNFEHSNFLLVMGILTYGTGFLLWNVDNLYCENLRHLRQWLPAALRPLTQMHAWWHVGAGIGTYTSIIYAAHARLVYLKKNPVIEGSLLPIVRPGREKAM</sequence>
<keyword evidence="6 9" id="KW-0472">Membrane</keyword>
<dbReference type="GO" id="GO:0071602">
    <property type="term" value="P:phytosphingosine biosynthetic process"/>
    <property type="evidence" value="ECO:0007669"/>
    <property type="project" value="TreeGrafter"/>
</dbReference>
<dbReference type="RefSeq" id="XP_013387674.1">
    <property type="nucleotide sequence ID" value="XM_013532220.2"/>
</dbReference>
<feature type="binding site" evidence="7">
    <location>
        <position position="24"/>
    </location>
    <ligand>
        <name>Ca(2+)</name>
        <dbReference type="ChEBI" id="CHEBI:29108"/>
    </ligand>
</feature>
<evidence type="ECO:0000256" key="3">
    <source>
        <dbReference type="ARBA" id="ARBA00022692"/>
    </source>
</evidence>
<comment type="function">
    <text evidence="9">Hydrolyzes the sphingolipid ceramide into sphingosine and free fatty acid.</text>
</comment>
<keyword evidence="9" id="KW-0443">Lipid metabolism</keyword>
<evidence type="ECO:0000256" key="7">
    <source>
        <dbReference type="PIRSR" id="PIRSR608901-1"/>
    </source>
</evidence>
<feature type="transmembrane region" description="Helical" evidence="9">
    <location>
        <begin position="90"/>
        <end position="108"/>
    </location>
</feature>
<dbReference type="EC" id="3.5.1.-" evidence="9"/>
<keyword evidence="4 9" id="KW-0378">Hydrolase</keyword>
<accession>A0A1S3HRJ7</accession>
<protein>
    <recommendedName>
        <fullName evidence="9">Alkaline ceramidase</fullName>
        <ecNumber evidence="9">3.5.1.-</ecNumber>
    </recommendedName>
</protein>
<dbReference type="PANTHER" id="PTHR46187:SF3">
    <property type="entry name" value="ALKALINE CERAMIDASE 3"/>
    <property type="match status" value="1"/>
</dbReference>
<comment type="subcellular location">
    <subcellularLocation>
        <location evidence="1">Membrane</location>
        <topology evidence="1">Multi-pass membrane protein</topology>
    </subcellularLocation>
</comment>
<feature type="transmembrane region" description="Helical" evidence="9">
    <location>
        <begin position="34"/>
        <end position="55"/>
    </location>
</feature>
<name>A0A1S3HRJ7_LINAN</name>
<dbReference type="InterPro" id="IPR008901">
    <property type="entry name" value="ACER"/>
</dbReference>
<dbReference type="Proteomes" id="UP000085678">
    <property type="component" value="Unplaced"/>
</dbReference>
<feature type="binding site" evidence="7">
    <location>
        <position position="20"/>
    </location>
    <ligand>
        <name>Ca(2+)</name>
        <dbReference type="ChEBI" id="CHEBI:29108"/>
    </ligand>
</feature>
<feature type="binding site" evidence="8">
    <location>
        <position position="216"/>
    </location>
    <ligand>
        <name>Zn(2+)</name>
        <dbReference type="ChEBI" id="CHEBI:29105"/>
        <note>catalytic</note>
    </ligand>
</feature>
<dbReference type="GeneID" id="106156791"/>
<feature type="transmembrane region" description="Helical" evidence="9">
    <location>
        <begin position="217"/>
        <end position="235"/>
    </location>
</feature>
<dbReference type="KEGG" id="lak:106156791"/>
<feature type="transmembrane region" description="Helical" evidence="9">
    <location>
        <begin position="171"/>
        <end position="190"/>
    </location>
</feature>
<dbReference type="InParanoid" id="A0A1S3HRJ7"/>
<evidence type="ECO:0000256" key="4">
    <source>
        <dbReference type="ARBA" id="ARBA00022801"/>
    </source>
</evidence>
<dbReference type="GO" id="GO:0016811">
    <property type="term" value="F:hydrolase activity, acting on carbon-nitrogen (but not peptide) bonds, in linear amides"/>
    <property type="evidence" value="ECO:0007669"/>
    <property type="project" value="InterPro"/>
</dbReference>
<feature type="transmembrane region" description="Helical" evidence="9">
    <location>
        <begin position="120"/>
        <end position="137"/>
    </location>
</feature>
<dbReference type="PANTHER" id="PTHR46187">
    <property type="entry name" value="ALKALINE CERAMIDASE 3"/>
    <property type="match status" value="1"/>
</dbReference>
<dbReference type="OrthoDB" id="187171at2759"/>
<evidence type="ECO:0000313" key="10">
    <source>
        <dbReference type="Proteomes" id="UP000085678"/>
    </source>
</evidence>
<dbReference type="GO" id="GO:0005789">
    <property type="term" value="C:endoplasmic reticulum membrane"/>
    <property type="evidence" value="ECO:0007669"/>
    <property type="project" value="TreeGrafter"/>
</dbReference>
<feature type="binding site" evidence="8">
    <location>
        <position position="81"/>
    </location>
    <ligand>
        <name>Zn(2+)</name>
        <dbReference type="ChEBI" id="CHEBI:29105"/>
        <note>catalytic</note>
    </ligand>
</feature>
<feature type="binding site" evidence="8">
    <location>
        <position position="220"/>
    </location>
    <ligand>
        <name>Zn(2+)</name>
        <dbReference type="ChEBI" id="CHEBI:29105"/>
        <note>catalytic</note>
    </ligand>
</feature>
<comment type="cofactor">
    <cofactor evidence="8">
        <name>Zn(2+)</name>
        <dbReference type="ChEBI" id="CHEBI:29105"/>
    </cofactor>
</comment>
<evidence type="ECO:0000256" key="6">
    <source>
        <dbReference type="ARBA" id="ARBA00023136"/>
    </source>
</evidence>
<reference evidence="11" key="1">
    <citation type="submission" date="2025-08" db="UniProtKB">
        <authorList>
            <consortium name="RefSeq"/>
        </authorList>
    </citation>
    <scope>IDENTIFICATION</scope>
    <source>
        <tissue evidence="11">Gonads</tissue>
    </source>
</reference>
<feature type="transmembrane region" description="Helical" evidence="9">
    <location>
        <begin position="62"/>
        <end position="84"/>
    </location>
</feature>